<organism evidence="2 3">
    <name type="scientific">Caerostris extrusa</name>
    <name type="common">Bark spider</name>
    <name type="synonym">Caerostris bankana</name>
    <dbReference type="NCBI Taxonomy" id="172846"/>
    <lineage>
        <taxon>Eukaryota</taxon>
        <taxon>Metazoa</taxon>
        <taxon>Ecdysozoa</taxon>
        <taxon>Arthropoda</taxon>
        <taxon>Chelicerata</taxon>
        <taxon>Arachnida</taxon>
        <taxon>Araneae</taxon>
        <taxon>Araneomorphae</taxon>
        <taxon>Entelegynae</taxon>
        <taxon>Araneoidea</taxon>
        <taxon>Araneidae</taxon>
        <taxon>Caerostris</taxon>
    </lineage>
</organism>
<proteinExistence type="predicted"/>
<comment type="caution">
    <text evidence="2">The sequence shown here is derived from an EMBL/GenBank/DDBJ whole genome shotgun (WGS) entry which is preliminary data.</text>
</comment>
<name>A0AAV4Q9F7_CAEEX</name>
<evidence type="ECO:0000256" key="1">
    <source>
        <dbReference type="SAM" id="Phobius"/>
    </source>
</evidence>
<keyword evidence="1" id="KW-0472">Membrane</keyword>
<gene>
    <name evidence="2" type="ORF">CEXT_314661</name>
</gene>
<evidence type="ECO:0000313" key="2">
    <source>
        <dbReference type="EMBL" id="GIY04023.1"/>
    </source>
</evidence>
<reference evidence="2 3" key="1">
    <citation type="submission" date="2021-06" db="EMBL/GenBank/DDBJ databases">
        <title>Caerostris extrusa draft genome.</title>
        <authorList>
            <person name="Kono N."/>
            <person name="Arakawa K."/>
        </authorList>
    </citation>
    <scope>NUCLEOTIDE SEQUENCE [LARGE SCALE GENOMIC DNA]</scope>
</reference>
<sequence>MTKDRLSYWSERAVVPLLTLETVELFFVFFIISLPSDRLSTNKTMPRNEDMPKRNRKVPSVGVVRSSKIYFDCLH</sequence>
<dbReference type="Proteomes" id="UP001054945">
    <property type="component" value="Unassembled WGS sequence"/>
</dbReference>
<dbReference type="EMBL" id="BPLR01005653">
    <property type="protein sequence ID" value="GIY04023.1"/>
    <property type="molecule type" value="Genomic_DNA"/>
</dbReference>
<dbReference type="AlphaFoldDB" id="A0AAV4Q9F7"/>
<protein>
    <submittedName>
        <fullName evidence="2">Uncharacterized protein</fullName>
    </submittedName>
</protein>
<keyword evidence="3" id="KW-1185">Reference proteome</keyword>
<feature type="transmembrane region" description="Helical" evidence="1">
    <location>
        <begin position="13"/>
        <end position="34"/>
    </location>
</feature>
<keyword evidence="1" id="KW-0812">Transmembrane</keyword>
<keyword evidence="1" id="KW-1133">Transmembrane helix</keyword>
<evidence type="ECO:0000313" key="3">
    <source>
        <dbReference type="Proteomes" id="UP001054945"/>
    </source>
</evidence>
<accession>A0AAV4Q9F7</accession>